<proteinExistence type="predicted"/>
<accession>A0ABR1FW39</accession>
<feature type="compositionally biased region" description="Low complexity" evidence="1">
    <location>
        <begin position="219"/>
        <end position="229"/>
    </location>
</feature>
<dbReference type="Proteomes" id="UP001363151">
    <property type="component" value="Unassembled WGS sequence"/>
</dbReference>
<reference evidence="3 4" key="1">
    <citation type="submission" date="2024-03" db="EMBL/GenBank/DDBJ databases">
        <title>Aureococcus anophagefferens CCMP1851 and Kratosvirus quantuckense: Draft genome of a second virus-susceptible host strain in the model system.</title>
        <authorList>
            <person name="Chase E."/>
            <person name="Truchon A.R."/>
            <person name="Schepens W."/>
            <person name="Wilhelm S.W."/>
        </authorList>
    </citation>
    <scope>NUCLEOTIDE SEQUENCE [LARGE SCALE GENOMIC DNA]</scope>
    <source>
        <strain evidence="3 4">CCMP1851</strain>
    </source>
</reference>
<organism evidence="3 4">
    <name type="scientific">Aureococcus anophagefferens</name>
    <name type="common">Harmful bloom alga</name>
    <dbReference type="NCBI Taxonomy" id="44056"/>
    <lineage>
        <taxon>Eukaryota</taxon>
        <taxon>Sar</taxon>
        <taxon>Stramenopiles</taxon>
        <taxon>Ochrophyta</taxon>
        <taxon>Pelagophyceae</taxon>
        <taxon>Pelagomonadales</taxon>
        <taxon>Pelagomonadaceae</taxon>
        <taxon>Aureococcus</taxon>
    </lineage>
</organism>
<name>A0ABR1FW39_AURAN</name>
<protein>
    <recommendedName>
        <fullName evidence="5">VOC domain-containing protein</fullName>
    </recommendedName>
</protein>
<feature type="region of interest" description="Disordered" evidence="1">
    <location>
        <begin position="215"/>
        <end position="237"/>
    </location>
</feature>
<evidence type="ECO:0000256" key="1">
    <source>
        <dbReference type="SAM" id="MobiDB-lite"/>
    </source>
</evidence>
<evidence type="ECO:0000313" key="4">
    <source>
        <dbReference type="Proteomes" id="UP001363151"/>
    </source>
</evidence>
<feature type="chain" id="PRO_5045553660" description="VOC domain-containing protein" evidence="2">
    <location>
        <begin position="17"/>
        <end position="321"/>
    </location>
</feature>
<comment type="caution">
    <text evidence="3">The sequence shown here is derived from an EMBL/GenBank/DDBJ whole genome shotgun (WGS) entry which is preliminary data.</text>
</comment>
<feature type="region of interest" description="Disordered" evidence="1">
    <location>
        <begin position="159"/>
        <end position="192"/>
    </location>
</feature>
<evidence type="ECO:0000256" key="2">
    <source>
        <dbReference type="SAM" id="SignalP"/>
    </source>
</evidence>
<keyword evidence="4" id="KW-1185">Reference proteome</keyword>
<gene>
    <name evidence="3" type="ORF">SO694_00118096</name>
</gene>
<keyword evidence="2" id="KW-0732">Signal</keyword>
<sequence>MVVLLLQLLLLQRVAAMRAPRAPSLATNRRAALRGAAAVLATATLPAIAAPPPVPGAFDYFSQCASVPRALVINSVDVDATVAFFSKALGMDAVSRSPDGSARVSFGPTQLSRPADFVPGISSFEVDGARPRGLAFGGEVVDAYGVWNVLARAAFPCGSSSATSAPRPRHGARARARPPTADESPALRPNPPGAAYLESCADAVGVLLIPEKKKRKAADAPAAGPTPSARSASGCGEPKRGRAFSVFALMLGATAVAAVVRSTTVLSAVSTGAELAVNGRGLYHCKNGYPDVPKAYDRDWGDLTGDWYVVMQNPADQARAS</sequence>
<dbReference type="EMBL" id="JBBJCI010000219">
    <property type="protein sequence ID" value="KAK7239962.1"/>
    <property type="molecule type" value="Genomic_DNA"/>
</dbReference>
<feature type="signal peptide" evidence="2">
    <location>
        <begin position="1"/>
        <end position="16"/>
    </location>
</feature>
<evidence type="ECO:0008006" key="5">
    <source>
        <dbReference type="Google" id="ProtNLM"/>
    </source>
</evidence>
<feature type="compositionally biased region" description="Basic residues" evidence="1">
    <location>
        <begin position="167"/>
        <end position="176"/>
    </location>
</feature>
<evidence type="ECO:0000313" key="3">
    <source>
        <dbReference type="EMBL" id="KAK7239962.1"/>
    </source>
</evidence>